<dbReference type="EC" id="2.1.1.-" evidence="1"/>
<dbReference type="InterPro" id="IPR029063">
    <property type="entry name" value="SAM-dependent_MTases_sf"/>
</dbReference>
<proteinExistence type="predicted"/>
<accession>A0ABW5WBR4</accession>
<sequence length="271" mass="29549">MALPVHTTESPDQPGYDGPELPGIAQINDYWLDGDHHEPADRELADKFAVVAPHIPYLVRTQRALLGRIVRHLTELGITQFLDLGSGIPTCGHVHELAPSASVVYVDNDPRVVAVARDVLAGTGNAVLLDEDLREPDRVLAAAAETGLLDPARPLGVLMIEALVHLRDAEQPADLVARYVDAVPSGSFFAISHCAQNDRLVEAFELFERMMLGSRPAVNLRPREVLAGYFTGLDLVEPGVVPITLWHPDSEDEVDRNPDQVLMHVGVGRKP</sequence>
<dbReference type="GO" id="GO:0032259">
    <property type="term" value="P:methylation"/>
    <property type="evidence" value="ECO:0007669"/>
    <property type="project" value="UniProtKB-KW"/>
</dbReference>
<dbReference type="Proteomes" id="UP001597478">
    <property type="component" value="Unassembled WGS sequence"/>
</dbReference>
<dbReference type="Pfam" id="PF04672">
    <property type="entry name" value="Methyltransf_19"/>
    <property type="match status" value="1"/>
</dbReference>
<name>A0ABW5WBR4_9PSEU</name>
<keyword evidence="1" id="KW-0808">Transferase</keyword>
<organism evidence="1 2">
    <name type="scientific">Prauserella oleivorans</name>
    <dbReference type="NCBI Taxonomy" id="1478153"/>
    <lineage>
        <taxon>Bacteria</taxon>
        <taxon>Bacillati</taxon>
        <taxon>Actinomycetota</taxon>
        <taxon>Actinomycetes</taxon>
        <taxon>Pseudonocardiales</taxon>
        <taxon>Pseudonocardiaceae</taxon>
        <taxon>Prauserella</taxon>
    </lineage>
</organism>
<dbReference type="PIRSF" id="PIRSF017393">
    <property type="entry name" value="MTase_SAV2177"/>
    <property type="match status" value="1"/>
</dbReference>
<dbReference type="GO" id="GO:0008168">
    <property type="term" value="F:methyltransferase activity"/>
    <property type="evidence" value="ECO:0007669"/>
    <property type="project" value="UniProtKB-KW"/>
</dbReference>
<gene>
    <name evidence="1" type="ORF">ACFS2C_14370</name>
</gene>
<dbReference type="EMBL" id="JBHUOF010000018">
    <property type="protein sequence ID" value="MFD2800579.1"/>
    <property type="molecule type" value="Genomic_DNA"/>
</dbReference>
<dbReference type="SUPFAM" id="SSF53335">
    <property type="entry name" value="S-adenosyl-L-methionine-dependent methyltransferases"/>
    <property type="match status" value="1"/>
</dbReference>
<evidence type="ECO:0000313" key="1">
    <source>
        <dbReference type="EMBL" id="MFD2800579.1"/>
    </source>
</evidence>
<keyword evidence="2" id="KW-1185">Reference proteome</keyword>
<protein>
    <submittedName>
        <fullName evidence="1">SAM-dependent methyltransferase</fullName>
        <ecNumber evidence="1">2.1.1.-</ecNumber>
    </submittedName>
</protein>
<dbReference type="Gene3D" id="3.40.50.150">
    <property type="entry name" value="Vaccinia Virus protein VP39"/>
    <property type="match status" value="1"/>
</dbReference>
<keyword evidence="1" id="KW-0489">Methyltransferase</keyword>
<reference evidence="2" key="1">
    <citation type="journal article" date="2019" name="Int. J. Syst. Evol. Microbiol.">
        <title>The Global Catalogue of Microorganisms (GCM) 10K type strain sequencing project: providing services to taxonomists for standard genome sequencing and annotation.</title>
        <authorList>
            <consortium name="The Broad Institute Genomics Platform"/>
            <consortium name="The Broad Institute Genome Sequencing Center for Infectious Disease"/>
            <person name="Wu L."/>
            <person name="Ma J."/>
        </authorList>
    </citation>
    <scope>NUCLEOTIDE SEQUENCE [LARGE SCALE GENOMIC DNA]</scope>
    <source>
        <strain evidence="2">IBRC-M 10906</strain>
    </source>
</reference>
<comment type="caution">
    <text evidence="1">The sequence shown here is derived from an EMBL/GenBank/DDBJ whole genome shotgun (WGS) entry which is preliminary data.</text>
</comment>
<dbReference type="InterPro" id="IPR006764">
    <property type="entry name" value="SAM_dep_MeTrfase_SAV2177_type"/>
</dbReference>
<evidence type="ECO:0000313" key="2">
    <source>
        <dbReference type="Proteomes" id="UP001597478"/>
    </source>
</evidence>
<dbReference type="RefSeq" id="WP_377388038.1">
    <property type="nucleotide sequence ID" value="NZ_JBHSAN010000009.1"/>
</dbReference>